<dbReference type="Proteomes" id="UP001061958">
    <property type="component" value="Unassembled WGS sequence"/>
</dbReference>
<keyword evidence="5 7" id="KW-1133">Transmembrane helix</keyword>
<feature type="transmembrane region" description="Helical" evidence="7">
    <location>
        <begin position="184"/>
        <end position="209"/>
    </location>
</feature>
<keyword evidence="3 7" id="KW-0592">Phosphate transport</keyword>
<feature type="transmembrane region" description="Helical" evidence="7">
    <location>
        <begin position="485"/>
        <end position="507"/>
    </location>
</feature>
<evidence type="ECO:0000256" key="6">
    <source>
        <dbReference type="ARBA" id="ARBA00023136"/>
    </source>
</evidence>
<evidence type="ECO:0000313" key="9">
    <source>
        <dbReference type="Proteomes" id="UP001061958"/>
    </source>
</evidence>
<dbReference type="AlphaFoldDB" id="A0A9C7PTQ0"/>
<comment type="caution">
    <text evidence="8">The sequence shown here is derived from an EMBL/GenBank/DDBJ whole genome shotgun (WGS) entry which is preliminary data.</text>
</comment>
<dbReference type="GO" id="GO:0016020">
    <property type="term" value="C:membrane"/>
    <property type="evidence" value="ECO:0007669"/>
    <property type="project" value="UniProtKB-SubCell"/>
</dbReference>
<comment type="similarity">
    <text evidence="7">Belongs to the inorganic phosphate transporter (PiT) (TC 2.A.20) family.</text>
</comment>
<dbReference type="PANTHER" id="PTHR11101:SF80">
    <property type="entry name" value="PHOSPHATE TRANSPORTER"/>
    <property type="match status" value="1"/>
</dbReference>
<accession>A0A9C7PTQ0</accession>
<reference evidence="8" key="2">
    <citation type="submission" date="2022-01" db="EMBL/GenBank/DDBJ databases">
        <authorList>
            <person name="Hirooka S."/>
            <person name="Miyagishima S.Y."/>
        </authorList>
    </citation>
    <scope>NUCLEOTIDE SEQUENCE</scope>
    <source>
        <strain evidence="8">NBRC 102759</strain>
    </source>
</reference>
<feature type="transmembrane region" description="Helical" evidence="7">
    <location>
        <begin position="263"/>
        <end position="280"/>
    </location>
</feature>
<feature type="transmembrane region" description="Helical" evidence="7">
    <location>
        <begin position="119"/>
        <end position="141"/>
    </location>
</feature>
<keyword evidence="6 7" id="KW-0472">Membrane</keyword>
<feature type="transmembrane region" description="Helical" evidence="7">
    <location>
        <begin position="221"/>
        <end position="243"/>
    </location>
</feature>
<feature type="transmembrane region" description="Helical" evidence="7">
    <location>
        <begin position="74"/>
        <end position="99"/>
    </location>
</feature>
<dbReference type="EMBL" id="BQMJ01000016">
    <property type="protein sequence ID" value="GJQ10558.1"/>
    <property type="molecule type" value="Genomic_DNA"/>
</dbReference>
<gene>
    <name evidence="8" type="ORF">GpartN1_g2349.t1</name>
</gene>
<dbReference type="InterPro" id="IPR001204">
    <property type="entry name" value="Phos_transporter"/>
</dbReference>
<evidence type="ECO:0000256" key="1">
    <source>
        <dbReference type="ARBA" id="ARBA00004141"/>
    </source>
</evidence>
<evidence type="ECO:0000256" key="7">
    <source>
        <dbReference type="RuleBase" id="RU363058"/>
    </source>
</evidence>
<protein>
    <recommendedName>
        <fullName evidence="7">Phosphate transporter</fullName>
    </recommendedName>
</protein>
<dbReference type="GO" id="GO:0035435">
    <property type="term" value="P:phosphate ion transmembrane transport"/>
    <property type="evidence" value="ECO:0007669"/>
    <property type="project" value="TreeGrafter"/>
</dbReference>
<dbReference type="GO" id="GO:0005315">
    <property type="term" value="F:phosphate transmembrane transporter activity"/>
    <property type="evidence" value="ECO:0007669"/>
    <property type="project" value="InterPro"/>
</dbReference>
<comment type="function">
    <text evidence="7">Sodium-phosphate symporter.</text>
</comment>
<feature type="transmembrane region" description="Helical" evidence="7">
    <location>
        <begin position="453"/>
        <end position="473"/>
    </location>
</feature>
<feature type="transmembrane region" description="Helical" evidence="7">
    <location>
        <begin position="395"/>
        <end position="414"/>
    </location>
</feature>
<keyword evidence="4 7" id="KW-0812">Transmembrane</keyword>
<evidence type="ECO:0000256" key="5">
    <source>
        <dbReference type="ARBA" id="ARBA00022989"/>
    </source>
</evidence>
<dbReference type="OrthoDB" id="3492at2759"/>
<dbReference type="PANTHER" id="PTHR11101">
    <property type="entry name" value="PHOSPHATE TRANSPORTER"/>
    <property type="match status" value="1"/>
</dbReference>
<evidence type="ECO:0000313" key="8">
    <source>
        <dbReference type="EMBL" id="GJQ10558.1"/>
    </source>
</evidence>
<comment type="subcellular location">
    <subcellularLocation>
        <location evidence="1 7">Membrane</location>
        <topology evidence="1 7">Multi-pass membrane protein</topology>
    </subcellularLocation>
</comment>
<proteinExistence type="inferred from homology"/>
<evidence type="ECO:0000256" key="3">
    <source>
        <dbReference type="ARBA" id="ARBA00022592"/>
    </source>
</evidence>
<evidence type="ECO:0000256" key="4">
    <source>
        <dbReference type="ARBA" id="ARBA00022692"/>
    </source>
</evidence>
<keyword evidence="9" id="KW-1185">Reference proteome</keyword>
<evidence type="ECO:0000256" key="2">
    <source>
        <dbReference type="ARBA" id="ARBA00022448"/>
    </source>
</evidence>
<reference evidence="8" key="1">
    <citation type="journal article" date="2022" name="Proc. Natl. Acad. Sci. U.S.A.">
        <title>Life cycle and functional genomics of the unicellular red alga Galdieria for elucidating algal and plant evolution and industrial use.</title>
        <authorList>
            <person name="Hirooka S."/>
            <person name="Itabashi T."/>
            <person name="Ichinose T.M."/>
            <person name="Onuma R."/>
            <person name="Fujiwara T."/>
            <person name="Yamashita S."/>
            <person name="Jong L.W."/>
            <person name="Tomita R."/>
            <person name="Iwane A.H."/>
            <person name="Miyagishima S.Y."/>
        </authorList>
    </citation>
    <scope>NUCLEOTIDE SEQUENCE</scope>
    <source>
        <strain evidence="8">NBRC 102759</strain>
    </source>
</reference>
<sequence>MSNERGWPLTFSIHNSFILAKTCVACNRASRGYSTIGTFSPWRRGRYSHSVSTTLERNRQYFRRKQVISKKPRFFLVTAAFSITPVLILFSGGLVAFFLSAALGGNDVANAMGTSVGTGAVSVKTALAIGAVMEFAGAVLLGSRVTQTIGSGVISIGPFVGLGASSTLNYMLGMFCVLLASTLWLILATILGLPVSSTHSVVGGLLGFGISAGWKINITQVLRILSSWLISPVFGGIIAFFMYYSLRKLIFKRSSPLVVLKRLLPILIGSILFILSLFLLMKNEGKQDFGKLFTVAMGVSMTSAGLVAALMQNLGLLNSPMNTKETFPVSERKGTNGQEGSEVEYIFGLLQFTTACFVAFSHGSNDVSNAIGPFAAIYSLWKCYPLIGMALQFEVPPWILVMGGLGLSVGLVLFGQSVMDTVGRKITHLVPSKGFCVELSTAMTVMLASEFGLPISTTHTLIGCIVAVGLASGNREIDVKVLRSIVLSWFVTVPFTALLSMASFLLLKHWLP</sequence>
<name>A0A9C7PTQ0_9RHOD</name>
<organism evidence="8 9">
    <name type="scientific">Galdieria partita</name>
    <dbReference type="NCBI Taxonomy" id="83374"/>
    <lineage>
        <taxon>Eukaryota</taxon>
        <taxon>Rhodophyta</taxon>
        <taxon>Bangiophyceae</taxon>
        <taxon>Galdieriales</taxon>
        <taxon>Galdieriaceae</taxon>
        <taxon>Galdieria</taxon>
    </lineage>
</organism>
<dbReference type="Pfam" id="PF01384">
    <property type="entry name" value="PHO4"/>
    <property type="match status" value="1"/>
</dbReference>
<keyword evidence="2 7" id="KW-0813">Transport</keyword>
<feature type="transmembrane region" description="Helical" evidence="7">
    <location>
        <begin position="292"/>
        <end position="311"/>
    </location>
</feature>